<feature type="compositionally biased region" description="Basic residues" evidence="1">
    <location>
        <begin position="46"/>
        <end position="56"/>
    </location>
</feature>
<feature type="region of interest" description="Disordered" evidence="1">
    <location>
        <begin position="112"/>
        <end position="141"/>
    </location>
</feature>
<feature type="compositionally biased region" description="Basic and acidic residues" evidence="1">
    <location>
        <begin position="68"/>
        <end position="91"/>
    </location>
</feature>
<evidence type="ECO:0000313" key="3">
    <source>
        <dbReference type="Proteomes" id="UP001164746"/>
    </source>
</evidence>
<reference evidence="2" key="1">
    <citation type="submission" date="2022-11" db="EMBL/GenBank/DDBJ databases">
        <title>Centuries of genome instability and evolution in soft-shell clam transmissible cancer (bioRxiv).</title>
        <authorList>
            <person name="Hart S.F.M."/>
            <person name="Yonemitsu M.A."/>
            <person name="Giersch R.M."/>
            <person name="Beal B.F."/>
            <person name="Arriagada G."/>
            <person name="Davis B.W."/>
            <person name="Ostrander E.A."/>
            <person name="Goff S.P."/>
            <person name="Metzger M.J."/>
        </authorList>
    </citation>
    <scope>NUCLEOTIDE SEQUENCE</scope>
    <source>
        <strain evidence="2">MELC-2E11</strain>
        <tissue evidence="2">Siphon/mantle</tissue>
    </source>
</reference>
<proteinExistence type="predicted"/>
<dbReference type="Proteomes" id="UP001164746">
    <property type="component" value="Chromosome 3"/>
</dbReference>
<feature type="compositionally biased region" description="Basic and acidic residues" evidence="1">
    <location>
        <begin position="112"/>
        <end position="121"/>
    </location>
</feature>
<dbReference type="EMBL" id="CP111014">
    <property type="protein sequence ID" value="WAR00019.1"/>
    <property type="molecule type" value="Genomic_DNA"/>
</dbReference>
<gene>
    <name evidence="2" type="ORF">MAR_024391</name>
</gene>
<feature type="compositionally biased region" description="Basic and acidic residues" evidence="1">
    <location>
        <begin position="132"/>
        <end position="141"/>
    </location>
</feature>
<evidence type="ECO:0000313" key="2">
    <source>
        <dbReference type="EMBL" id="WAR00019.1"/>
    </source>
</evidence>
<accession>A0ABY7DV79</accession>
<protein>
    <submittedName>
        <fullName evidence="2">Uncharacterized protein</fullName>
    </submittedName>
</protein>
<evidence type="ECO:0000256" key="1">
    <source>
        <dbReference type="SAM" id="MobiDB-lite"/>
    </source>
</evidence>
<sequence>MKNLNTSEEHQGSADADNSAVSDDEGPRVICSRSYLVPGNPLAPKTKARKNRKHRNDRADSRINGCAKKSDSIMKAKHGVRDKENDDRADSRMNGCAKKSDSIMKVKHGVCGKENDDRADSRMNAGRHDKKKSAVEALREDTPSQMTRGFRLGALTPSRPENSQCPPGFLPSISKKFLPPIRHSPEHRIDDPFQRDIPEGARFIKHTHSATAFTLFYNPPHRLAPLPRHMSDNPCTSRARGNYRQRDKSHLKAYRSGGKSFSKIQAAVDDSRRARESRNMEMTMARLADLDERAARVAPVDSGTTERVRQVRARQDSIREEGHIRAMMNFMKTKK</sequence>
<name>A0ABY7DV79_MYAAR</name>
<organism evidence="2 3">
    <name type="scientific">Mya arenaria</name>
    <name type="common">Soft-shell clam</name>
    <dbReference type="NCBI Taxonomy" id="6604"/>
    <lineage>
        <taxon>Eukaryota</taxon>
        <taxon>Metazoa</taxon>
        <taxon>Spiralia</taxon>
        <taxon>Lophotrochozoa</taxon>
        <taxon>Mollusca</taxon>
        <taxon>Bivalvia</taxon>
        <taxon>Autobranchia</taxon>
        <taxon>Heteroconchia</taxon>
        <taxon>Euheterodonta</taxon>
        <taxon>Imparidentia</taxon>
        <taxon>Neoheterodontei</taxon>
        <taxon>Myida</taxon>
        <taxon>Myoidea</taxon>
        <taxon>Myidae</taxon>
        <taxon>Mya</taxon>
    </lineage>
</organism>
<feature type="region of interest" description="Disordered" evidence="1">
    <location>
        <begin position="225"/>
        <end position="246"/>
    </location>
</feature>
<keyword evidence="3" id="KW-1185">Reference proteome</keyword>
<feature type="region of interest" description="Disordered" evidence="1">
    <location>
        <begin position="1"/>
        <end position="95"/>
    </location>
</feature>